<sequence length="369" mass="40258">MRLTLVFITALLFAVSARAESNWPMTVTDAVGREVTIPAKPKAILLGSGFNLVALSLIHPDPVSLLAAWSGDMKTDNPEIYESFRRKFPDIADVPQIDDGTGPGLSFETLLTVKADLALLNNWQSDTESGRRAIEYLTGIGVPVVVVDFNNDALTGTPRMMRLLGRILERDEQAEAFARFYEDKLKLIRDRIAAKPEPRPLVLMDAFPQPDRCCWAYGTGGLGEFLTVAGGRNFAEGVLPRPGGTVNAEAIMAANPEIYIATSSPGGKYGTLSIGPGVSEDEARETLARTIEAPALKTIRAVEEKRVHGLWNFFNAIPLNIVAAEAFATWIRPDLFGDLDPQKSLAEINARFAAVPFEGTYWVDLTPAR</sequence>
<gene>
    <name evidence="3" type="ORF">NE863_11855</name>
    <name evidence="4" type="ORF">P4B07_11720</name>
</gene>
<accession>A0A9Q8YAP4</accession>
<evidence type="ECO:0000313" key="4">
    <source>
        <dbReference type="EMBL" id="WFP92735.1"/>
    </source>
</evidence>
<feature type="signal peptide" evidence="1">
    <location>
        <begin position="1"/>
        <end position="19"/>
    </location>
</feature>
<dbReference type="Proteomes" id="UP001055460">
    <property type="component" value="Chromosome"/>
</dbReference>
<evidence type="ECO:0000313" key="6">
    <source>
        <dbReference type="Proteomes" id="UP001214094"/>
    </source>
</evidence>
<dbReference type="Pfam" id="PF01497">
    <property type="entry name" value="Peripla_BP_2"/>
    <property type="match status" value="1"/>
</dbReference>
<keyword evidence="1" id="KW-0732">Signal</keyword>
<organism evidence="3 5">
    <name type="scientific">Ensifer adhaerens</name>
    <name type="common">Sinorhizobium morelense</name>
    <dbReference type="NCBI Taxonomy" id="106592"/>
    <lineage>
        <taxon>Bacteria</taxon>
        <taxon>Pseudomonadati</taxon>
        <taxon>Pseudomonadota</taxon>
        <taxon>Alphaproteobacteria</taxon>
        <taxon>Hyphomicrobiales</taxon>
        <taxon>Rhizobiaceae</taxon>
        <taxon>Sinorhizobium/Ensifer group</taxon>
        <taxon>Ensifer</taxon>
    </lineage>
</organism>
<dbReference type="Gene3D" id="3.40.50.1980">
    <property type="entry name" value="Nitrogenase molybdenum iron protein domain"/>
    <property type="match status" value="2"/>
</dbReference>
<feature type="chain" id="PRO_5040272560" evidence="1">
    <location>
        <begin position="20"/>
        <end position="369"/>
    </location>
</feature>
<reference evidence="3" key="1">
    <citation type="submission" date="2022-06" db="EMBL/GenBank/DDBJ databases">
        <title>Physiological and biochemical characterization and genomic elucidation of a strain of the genus Ensifer adhaerens M8 that combines arsenic oxidation and chromium reduction.</title>
        <authorList>
            <person name="Li X."/>
            <person name="Yu c."/>
        </authorList>
    </citation>
    <scope>NUCLEOTIDE SEQUENCE</scope>
    <source>
        <strain evidence="3">M8</strain>
    </source>
</reference>
<dbReference type="EMBL" id="CP098807">
    <property type="protein sequence ID" value="USJ25338.1"/>
    <property type="molecule type" value="Genomic_DNA"/>
</dbReference>
<keyword evidence="6" id="KW-1185">Reference proteome</keyword>
<dbReference type="Proteomes" id="UP001214094">
    <property type="component" value="Chromosome"/>
</dbReference>
<dbReference type="NCBIfam" id="NF010649">
    <property type="entry name" value="PRK14048.1"/>
    <property type="match status" value="1"/>
</dbReference>
<dbReference type="PROSITE" id="PS50983">
    <property type="entry name" value="FE_B12_PBP"/>
    <property type="match status" value="1"/>
</dbReference>
<proteinExistence type="predicted"/>
<dbReference type="PANTHER" id="PTHR30535:SF34">
    <property type="entry name" value="MOLYBDATE-BINDING PROTEIN MOLA"/>
    <property type="match status" value="1"/>
</dbReference>
<dbReference type="AlphaFoldDB" id="A0A9Q8YAP4"/>
<evidence type="ECO:0000259" key="2">
    <source>
        <dbReference type="PROSITE" id="PS50983"/>
    </source>
</evidence>
<evidence type="ECO:0000313" key="5">
    <source>
        <dbReference type="Proteomes" id="UP001055460"/>
    </source>
</evidence>
<evidence type="ECO:0000256" key="1">
    <source>
        <dbReference type="SAM" id="SignalP"/>
    </source>
</evidence>
<feature type="domain" description="Fe/B12 periplasmic-binding" evidence="2">
    <location>
        <begin position="51"/>
        <end position="339"/>
    </location>
</feature>
<dbReference type="SUPFAM" id="SSF53807">
    <property type="entry name" value="Helical backbone' metal receptor"/>
    <property type="match status" value="1"/>
</dbReference>
<dbReference type="KEGG" id="eah:FA04_11540"/>
<dbReference type="EMBL" id="CP121308">
    <property type="protein sequence ID" value="WFP92735.1"/>
    <property type="molecule type" value="Genomic_DNA"/>
</dbReference>
<name>A0A9Q8YAP4_ENSAD</name>
<dbReference type="PANTHER" id="PTHR30535">
    <property type="entry name" value="VITAMIN B12-BINDING PROTEIN"/>
    <property type="match status" value="1"/>
</dbReference>
<protein>
    <submittedName>
        <fullName evidence="3">ABC transporter substrate-binding protein</fullName>
    </submittedName>
</protein>
<dbReference type="RefSeq" id="WP_034793544.1">
    <property type="nucleotide sequence ID" value="NZ_CAXURO020000001.1"/>
</dbReference>
<dbReference type="InterPro" id="IPR002491">
    <property type="entry name" value="ABC_transptr_periplasmic_BD"/>
</dbReference>
<dbReference type="GeneID" id="29520449"/>
<reference evidence="4 6" key="2">
    <citation type="submission" date="2023-03" db="EMBL/GenBank/DDBJ databases">
        <title>Comparative genome and transcriptome analysis combination mining strategies for increasing vitamin B12 production of Ensifer adhaerens strain.</title>
        <authorList>
            <person name="Yongheng L."/>
        </authorList>
    </citation>
    <scope>NUCLEOTIDE SEQUENCE [LARGE SCALE GENOMIC DNA]</scope>
    <source>
        <strain evidence="4 6">Casida A-T305</strain>
    </source>
</reference>
<dbReference type="InterPro" id="IPR050902">
    <property type="entry name" value="ABC_Transporter_SBP"/>
</dbReference>
<evidence type="ECO:0000313" key="3">
    <source>
        <dbReference type="EMBL" id="USJ25338.1"/>
    </source>
</evidence>